<feature type="region of interest" description="Disordered" evidence="5">
    <location>
        <begin position="138"/>
        <end position="185"/>
    </location>
</feature>
<feature type="compositionally biased region" description="Basic and acidic residues" evidence="5">
    <location>
        <begin position="94"/>
        <end position="104"/>
    </location>
</feature>
<reference evidence="7" key="2">
    <citation type="submission" date="2018-03" db="EMBL/GenBank/DDBJ databases">
        <title>The Triticum urartu genome reveals the dynamic nature of wheat genome evolution.</title>
        <authorList>
            <person name="Ling H."/>
            <person name="Ma B."/>
            <person name="Shi X."/>
            <person name="Liu H."/>
            <person name="Dong L."/>
            <person name="Sun H."/>
            <person name="Cao Y."/>
            <person name="Gao Q."/>
            <person name="Zheng S."/>
            <person name="Li Y."/>
            <person name="Yu Y."/>
            <person name="Du H."/>
            <person name="Qi M."/>
            <person name="Li Y."/>
            <person name="Yu H."/>
            <person name="Cui Y."/>
            <person name="Wang N."/>
            <person name="Chen C."/>
            <person name="Wu H."/>
            <person name="Zhao Y."/>
            <person name="Zhang J."/>
            <person name="Li Y."/>
            <person name="Zhou W."/>
            <person name="Zhang B."/>
            <person name="Hu W."/>
            <person name="Eijk M."/>
            <person name="Tang J."/>
            <person name="Witsenboer H."/>
            <person name="Zhao S."/>
            <person name="Li Z."/>
            <person name="Zhang A."/>
            <person name="Wang D."/>
            <person name="Liang C."/>
        </authorList>
    </citation>
    <scope>NUCLEOTIDE SEQUENCE [LARGE SCALE GENOMIC DNA]</scope>
    <source>
        <strain evidence="7">cv. G1812</strain>
    </source>
</reference>
<keyword evidence="1" id="KW-0479">Metal-binding</keyword>
<evidence type="ECO:0000256" key="3">
    <source>
        <dbReference type="ARBA" id="ARBA00022833"/>
    </source>
</evidence>
<dbReference type="Gramene" id="TuG1812G0600001598.01.T01">
    <property type="protein sequence ID" value="TuG1812G0600001598.01.T01"/>
    <property type="gene ID" value="TuG1812G0600001598.01"/>
</dbReference>
<feature type="compositionally biased region" description="Basic residues" evidence="5">
    <location>
        <begin position="173"/>
        <end position="184"/>
    </location>
</feature>
<dbReference type="Proteomes" id="UP000015106">
    <property type="component" value="Chromosome 6"/>
</dbReference>
<name>A0A8R7QPE3_TRIUA</name>
<dbReference type="PANTHER" id="PTHR31973">
    <property type="entry name" value="POLYPROTEIN, PUTATIVE-RELATED"/>
    <property type="match status" value="1"/>
</dbReference>
<dbReference type="EnsemblPlants" id="TuG1812G0600001598.01.T01">
    <property type="protein sequence ID" value="TuG1812G0600001598.01.T01"/>
    <property type="gene ID" value="TuG1812G0600001598.01"/>
</dbReference>
<organism evidence="7 8">
    <name type="scientific">Triticum urartu</name>
    <name type="common">Red wild einkorn</name>
    <name type="synonym">Crithodium urartu</name>
    <dbReference type="NCBI Taxonomy" id="4572"/>
    <lineage>
        <taxon>Eukaryota</taxon>
        <taxon>Viridiplantae</taxon>
        <taxon>Streptophyta</taxon>
        <taxon>Embryophyta</taxon>
        <taxon>Tracheophyta</taxon>
        <taxon>Spermatophyta</taxon>
        <taxon>Magnoliopsida</taxon>
        <taxon>Liliopsida</taxon>
        <taxon>Poales</taxon>
        <taxon>Poaceae</taxon>
        <taxon>BOP clade</taxon>
        <taxon>Pooideae</taxon>
        <taxon>Triticodae</taxon>
        <taxon>Triticeae</taxon>
        <taxon>Triticinae</taxon>
        <taxon>Triticum</taxon>
    </lineage>
</organism>
<evidence type="ECO:0000256" key="4">
    <source>
        <dbReference type="PROSITE-ProRule" id="PRU00325"/>
    </source>
</evidence>
<evidence type="ECO:0000256" key="5">
    <source>
        <dbReference type="SAM" id="MobiDB-lite"/>
    </source>
</evidence>
<dbReference type="SMART" id="SM00575">
    <property type="entry name" value="ZnF_PMZ"/>
    <property type="match status" value="1"/>
</dbReference>
<sequence>MTYIVELNLLACSCQRWQLTGIPCSHSIACLRSERIKPDQMVNNCYSLNSYMQAYGANIMPLRDQTEWQQVNGPTVLPPSYEKKVGRPPKSRRKAPEEKADGTKLSKHGVTIHCGYCRRPNRNRIGCPRLKAIAQAKAVAQRHAQGQPQVDEQEQAEGAAQEHAQGDETQPAARRRRKRRRTVHRQVDMSSLNINRGPTTVDENGDADIPEILQHIEEVQLDPRLDPLNVRSSMVSQLGQQAPTFQIEEDTPIPTKCAFVAANRSSIPAARVTTVTTEGAVALRGRGRNRSGGRRVAATAAAVVNVAAIYASTSTTRGRGAGARGRGRGAGARGRGAGARGIGAAARGWENLLFGPTEMNTTQSAPFDMSQE</sequence>
<evidence type="ECO:0000256" key="1">
    <source>
        <dbReference type="ARBA" id="ARBA00022723"/>
    </source>
</evidence>
<evidence type="ECO:0000256" key="2">
    <source>
        <dbReference type="ARBA" id="ARBA00022771"/>
    </source>
</evidence>
<feature type="domain" description="SWIM-type" evidence="6">
    <location>
        <begin position="3"/>
        <end position="35"/>
    </location>
</feature>
<keyword evidence="2 4" id="KW-0863">Zinc-finger</keyword>
<reference evidence="8" key="1">
    <citation type="journal article" date="2013" name="Nature">
        <title>Draft genome of the wheat A-genome progenitor Triticum urartu.</title>
        <authorList>
            <person name="Ling H.Q."/>
            <person name="Zhao S."/>
            <person name="Liu D."/>
            <person name="Wang J."/>
            <person name="Sun H."/>
            <person name="Zhang C."/>
            <person name="Fan H."/>
            <person name="Li D."/>
            <person name="Dong L."/>
            <person name="Tao Y."/>
            <person name="Gao C."/>
            <person name="Wu H."/>
            <person name="Li Y."/>
            <person name="Cui Y."/>
            <person name="Guo X."/>
            <person name="Zheng S."/>
            <person name="Wang B."/>
            <person name="Yu K."/>
            <person name="Liang Q."/>
            <person name="Yang W."/>
            <person name="Lou X."/>
            <person name="Chen J."/>
            <person name="Feng M."/>
            <person name="Jian J."/>
            <person name="Zhang X."/>
            <person name="Luo G."/>
            <person name="Jiang Y."/>
            <person name="Liu J."/>
            <person name="Wang Z."/>
            <person name="Sha Y."/>
            <person name="Zhang B."/>
            <person name="Wu H."/>
            <person name="Tang D."/>
            <person name="Shen Q."/>
            <person name="Xue P."/>
            <person name="Zou S."/>
            <person name="Wang X."/>
            <person name="Liu X."/>
            <person name="Wang F."/>
            <person name="Yang Y."/>
            <person name="An X."/>
            <person name="Dong Z."/>
            <person name="Zhang K."/>
            <person name="Zhang X."/>
            <person name="Luo M.C."/>
            <person name="Dvorak J."/>
            <person name="Tong Y."/>
            <person name="Wang J."/>
            <person name="Yang H."/>
            <person name="Li Z."/>
            <person name="Wang D."/>
            <person name="Zhang A."/>
            <person name="Wang J."/>
        </authorList>
    </citation>
    <scope>NUCLEOTIDE SEQUENCE</scope>
    <source>
        <strain evidence="8">cv. G1812</strain>
    </source>
</reference>
<keyword evidence="8" id="KW-1185">Reference proteome</keyword>
<evidence type="ECO:0000313" key="7">
    <source>
        <dbReference type="EnsemblPlants" id="TuG1812G0600001598.01.T01"/>
    </source>
</evidence>
<keyword evidence="3" id="KW-0862">Zinc</keyword>
<dbReference type="PROSITE" id="PS50966">
    <property type="entry name" value="ZF_SWIM"/>
    <property type="match status" value="1"/>
</dbReference>
<evidence type="ECO:0000259" key="6">
    <source>
        <dbReference type="PROSITE" id="PS50966"/>
    </source>
</evidence>
<protein>
    <recommendedName>
        <fullName evidence="6">SWIM-type domain-containing protein</fullName>
    </recommendedName>
</protein>
<feature type="region of interest" description="Disordered" evidence="5">
    <location>
        <begin position="72"/>
        <end position="105"/>
    </location>
</feature>
<dbReference type="InterPro" id="IPR007527">
    <property type="entry name" value="Znf_SWIM"/>
</dbReference>
<dbReference type="PANTHER" id="PTHR31973:SF191">
    <property type="entry name" value="OS05G0489400 PROTEIN"/>
    <property type="match status" value="1"/>
</dbReference>
<dbReference type="Pfam" id="PF04434">
    <property type="entry name" value="SWIM"/>
    <property type="match status" value="1"/>
</dbReference>
<feature type="region of interest" description="Disordered" evidence="5">
    <location>
        <begin position="316"/>
        <end position="338"/>
    </location>
</feature>
<dbReference type="GO" id="GO:0008270">
    <property type="term" value="F:zinc ion binding"/>
    <property type="evidence" value="ECO:0007669"/>
    <property type="project" value="UniProtKB-KW"/>
</dbReference>
<evidence type="ECO:0000313" key="8">
    <source>
        <dbReference type="Proteomes" id="UP000015106"/>
    </source>
</evidence>
<reference evidence="7" key="3">
    <citation type="submission" date="2022-06" db="UniProtKB">
        <authorList>
            <consortium name="EnsemblPlants"/>
        </authorList>
    </citation>
    <scope>IDENTIFICATION</scope>
</reference>
<dbReference type="InterPro" id="IPR006564">
    <property type="entry name" value="Znf_PMZ"/>
</dbReference>
<dbReference type="AlphaFoldDB" id="A0A8R7QPE3"/>
<proteinExistence type="predicted"/>
<feature type="compositionally biased region" description="Gly residues" evidence="5">
    <location>
        <begin position="319"/>
        <end position="338"/>
    </location>
</feature>
<accession>A0A8R7QPE3</accession>